<keyword evidence="10" id="KW-0489">Methyltransferase</keyword>
<dbReference type="InterPro" id="IPR025714">
    <property type="entry name" value="Methyltranfer_dom"/>
</dbReference>
<keyword evidence="10" id="KW-0830">Ubiquinone</keyword>
<reference evidence="10 11" key="1">
    <citation type="submission" date="2016-10" db="EMBL/GenBank/DDBJ databases">
        <authorList>
            <person name="de Groot N.N."/>
        </authorList>
    </citation>
    <scope>NUCLEOTIDE SEQUENCE [LARGE SCALE GENOMIC DNA]</scope>
    <source>
        <strain evidence="10 11">DSM 20678</strain>
    </source>
</reference>
<dbReference type="GO" id="GO:0032259">
    <property type="term" value="P:methylation"/>
    <property type="evidence" value="ECO:0007669"/>
    <property type="project" value="UniProtKB-KW"/>
</dbReference>
<evidence type="ECO:0000256" key="6">
    <source>
        <dbReference type="ARBA" id="ARBA00047941"/>
    </source>
</evidence>
<evidence type="ECO:0000259" key="9">
    <source>
        <dbReference type="Pfam" id="PF13847"/>
    </source>
</evidence>
<dbReference type="EMBL" id="FOXR01000005">
    <property type="protein sequence ID" value="SFP85438.1"/>
    <property type="molecule type" value="Genomic_DNA"/>
</dbReference>
<dbReference type="NCBIfam" id="NF008823">
    <property type="entry name" value="PRK11873.1"/>
    <property type="match status" value="1"/>
</dbReference>
<dbReference type="CDD" id="cd02440">
    <property type="entry name" value="AdoMet_MTases"/>
    <property type="match status" value="1"/>
</dbReference>
<evidence type="ECO:0000256" key="8">
    <source>
        <dbReference type="ARBA" id="ARBA00048428"/>
    </source>
</evidence>
<name>A0A1I5TR23_9FIRM</name>
<comment type="catalytic activity">
    <reaction evidence="7">
        <text>arsenic triglutathione + 2 [thioredoxin]-dithiol + 2 S-adenosyl-L-methionine + H2O = dimethylarsinous acid + 2 [thioredoxin]-disulfide + 3 glutathione + 2 S-adenosyl-L-homocysteine + 2 H(+)</text>
        <dbReference type="Rhea" id="RHEA:69464"/>
        <dbReference type="Rhea" id="RHEA-COMP:10698"/>
        <dbReference type="Rhea" id="RHEA-COMP:10700"/>
        <dbReference type="ChEBI" id="CHEBI:15377"/>
        <dbReference type="ChEBI" id="CHEBI:15378"/>
        <dbReference type="ChEBI" id="CHEBI:23808"/>
        <dbReference type="ChEBI" id="CHEBI:29950"/>
        <dbReference type="ChEBI" id="CHEBI:50058"/>
        <dbReference type="ChEBI" id="CHEBI:57856"/>
        <dbReference type="ChEBI" id="CHEBI:57925"/>
        <dbReference type="ChEBI" id="CHEBI:59789"/>
        <dbReference type="ChEBI" id="CHEBI:183640"/>
        <dbReference type="EC" id="2.1.1.137"/>
    </reaction>
</comment>
<dbReference type="RefSeq" id="WP_092282023.1">
    <property type="nucleotide sequence ID" value="NZ_FOXR01000005.1"/>
</dbReference>
<feature type="domain" description="Methyltransferase" evidence="9">
    <location>
        <begin position="76"/>
        <end position="220"/>
    </location>
</feature>
<proteinExistence type="inferred from homology"/>
<dbReference type="STRING" id="937334.SAMN05444406_10520"/>
<dbReference type="InterPro" id="IPR029063">
    <property type="entry name" value="SAM-dependent_MTases_sf"/>
</dbReference>
<comment type="similarity">
    <text evidence="3">Belongs to the methyltransferase superfamily. Arsenite methyltransferase family.</text>
</comment>
<evidence type="ECO:0000256" key="3">
    <source>
        <dbReference type="ARBA" id="ARBA00034487"/>
    </source>
</evidence>
<dbReference type="GO" id="GO:0030791">
    <property type="term" value="F:arsenite methyltransferase activity"/>
    <property type="evidence" value="ECO:0007669"/>
    <property type="project" value="UniProtKB-EC"/>
</dbReference>
<dbReference type="PANTHER" id="PTHR43675">
    <property type="entry name" value="ARSENITE METHYLTRANSFERASE"/>
    <property type="match status" value="1"/>
</dbReference>
<dbReference type="PANTHER" id="PTHR43675:SF8">
    <property type="entry name" value="ARSENITE METHYLTRANSFERASE"/>
    <property type="match status" value="1"/>
</dbReference>
<evidence type="ECO:0000313" key="11">
    <source>
        <dbReference type="Proteomes" id="UP000198577"/>
    </source>
</evidence>
<dbReference type="SUPFAM" id="SSF53335">
    <property type="entry name" value="S-adenosyl-L-methionine-dependent methyltransferases"/>
    <property type="match status" value="1"/>
</dbReference>
<organism evidence="10 11">
    <name type="scientific">Caldicoprobacter faecalis</name>
    <dbReference type="NCBI Taxonomy" id="937334"/>
    <lineage>
        <taxon>Bacteria</taxon>
        <taxon>Bacillati</taxon>
        <taxon>Bacillota</taxon>
        <taxon>Clostridia</taxon>
        <taxon>Caldicoprobacterales</taxon>
        <taxon>Caldicoprobacteraceae</taxon>
        <taxon>Caldicoprobacter</taxon>
    </lineage>
</organism>
<comment type="catalytic activity">
    <reaction evidence="6">
        <text>arsenic triglutathione + [thioredoxin]-dithiol + S-adenosyl-L-methionine + 2 H2O = methylarsonous acid + [thioredoxin]-disulfide + 3 glutathione + S-adenosyl-L-homocysteine + H(+)</text>
        <dbReference type="Rhea" id="RHEA:69460"/>
        <dbReference type="Rhea" id="RHEA-COMP:10698"/>
        <dbReference type="Rhea" id="RHEA-COMP:10700"/>
        <dbReference type="ChEBI" id="CHEBI:15377"/>
        <dbReference type="ChEBI" id="CHEBI:15378"/>
        <dbReference type="ChEBI" id="CHEBI:17826"/>
        <dbReference type="ChEBI" id="CHEBI:29950"/>
        <dbReference type="ChEBI" id="CHEBI:50058"/>
        <dbReference type="ChEBI" id="CHEBI:57856"/>
        <dbReference type="ChEBI" id="CHEBI:57925"/>
        <dbReference type="ChEBI" id="CHEBI:59789"/>
        <dbReference type="ChEBI" id="CHEBI:183640"/>
        <dbReference type="EC" id="2.1.1.137"/>
    </reaction>
</comment>
<accession>A0A1I5TR23</accession>
<evidence type="ECO:0000256" key="7">
    <source>
        <dbReference type="ARBA" id="ARBA00047943"/>
    </source>
</evidence>
<keyword evidence="1" id="KW-0808">Transferase</keyword>
<evidence type="ECO:0000256" key="4">
    <source>
        <dbReference type="ARBA" id="ARBA00034521"/>
    </source>
</evidence>
<sequence>MKNNIREEVRAYYGEIAKKMSADSKSSCGCDTSCCGDVACCSSYFYTNDFIDGLPEEVVNASLGCANPVALANLREGEVVLDLGSGGGIDVFISSKYVGDSGKVYGLDMTDEMLQLANKNKEKMGIKNVEFIKGYIEDIPLDDETVDVIISNCVINLCENKEDALREAYRVLKKGGRLAIADIVVLKDLPEHIKQSVEMWVGCIAGALPVKEYEEILKKVGFKDIEITPVNIYTKEIIEGIAEQNNLGDVYSKIDLDFIDGAFAGAYVKAYKL</sequence>
<dbReference type="EC" id="2.1.1.137" evidence="4"/>
<dbReference type="Pfam" id="PF13847">
    <property type="entry name" value="Methyltransf_31"/>
    <property type="match status" value="1"/>
</dbReference>
<evidence type="ECO:0000256" key="1">
    <source>
        <dbReference type="ARBA" id="ARBA00022679"/>
    </source>
</evidence>
<keyword evidence="2" id="KW-0949">S-adenosyl-L-methionine</keyword>
<comment type="catalytic activity">
    <reaction evidence="8">
        <text>arsenic triglutathione + 3 [thioredoxin]-dithiol + 3 S-adenosyl-L-methionine = trimethylarsine + 3 [thioredoxin]-disulfide + 3 glutathione + 3 S-adenosyl-L-homocysteine + 3 H(+)</text>
        <dbReference type="Rhea" id="RHEA:69432"/>
        <dbReference type="Rhea" id="RHEA-COMP:10698"/>
        <dbReference type="Rhea" id="RHEA-COMP:10700"/>
        <dbReference type="ChEBI" id="CHEBI:15378"/>
        <dbReference type="ChEBI" id="CHEBI:27130"/>
        <dbReference type="ChEBI" id="CHEBI:29950"/>
        <dbReference type="ChEBI" id="CHEBI:50058"/>
        <dbReference type="ChEBI" id="CHEBI:57856"/>
        <dbReference type="ChEBI" id="CHEBI:57925"/>
        <dbReference type="ChEBI" id="CHEBI:59789"/>
        <dbReference type="ChEBI" id="CHEBI:183640"/>
        <dbReference type="EC" id="2.1.1.137"/>
    </reaction>
</comment>
<evidence type="ECO:0000256" key="2">
    <source>
        <dbReference type="ARBA" id="ARBA00022691"/>
    </source>
</evidence>
<evidence type="ECO:0000256" key="5">
    <source>
        <dbReference type="ARBA" id="ARBA00034545"/>
    </source>
</evidence>
<protein>
    <recommendedName>
        <fullName evidence="5">Arsenite methyltransferase</fullName>
        <ecNumber evidence="4">2.1.1.137</ecNumber>
    </recommendedName>
</protein>
<gene>
    <name evidence="10" type="ORF">SAMN05444406_10520</name>
</gene>
<evidence type="ECO:0000313" key="10">
    <source>
        <dbReference type="EMBL" id="SFP85438.1"/>
    </source>
</evidence>
<dbReference type="InterPro" id="IPR026669">
    <property type="entry name" value="Arsenite_MeTrfase-like"/>
</dbReference>
<dbReference type="AlphaFoldDB" id="A0A1I5TR23"/>
<dbReference type="Gene3D" id="3.40.50.150">
    <property type="entry name" value="Vaccinia Virus protein VP39"/>
    <property type="match status" value="1"/>
</dbReference>
<keyword evidence="11" id="KW-1185">Reference proteome</keyword>
<dbReference type="Proteomes" id="UP000198577">
    <property type="component" value="Unassembled WGS sequence"/>
</dbReference>
<dbReference type="OrthoDB" id="9772751at2"/>